<evidence type="ECO:0000256" key="2">
    <source>
        <dbReference type="ARBA" id="ARBA00023157"/>
    </source>
</evidence>
<proteinExistence type="inferred from homology"/>
<comment type="similarity">
    <text evidence="1">Belongs to the protease inhibitor I3 (leguminous Kunitz-type inhibitor) family.</text>
</comment>
<comment type="caution">
    <text evidence="4">The sequence shown here is derived from an EMBL/GenBank/DDBJ whole genome shotgun (WGS) entry which is preliminary data.</text>
</comment>
<name>A0A445CYQ8_ARAHY</name>
<dbReference type="Pfam" id="PF00197">
    <property type="entry name" value="Kunitz_legume"/>
    <property type="match status" value="1"/>
</dbReference>
<dbReference type="AlphaFoldDB" id="A0A445CYQ8"/>
<dbReference type="GO" id="GO:0004866">
    <property type="term" value="F:endopeptidase inhibitor activity"/>
    <property type="evidence" value="ECO:0007669"/>
    <property type="project" value="InterPro"/>
</dbReference>
<gene>
    <name evidence="4" type="ORF">Ahy_A05g021855</name>
</gene>
<dbReference type="PRINTS" id="PR00291">
    <property type="entry name" value="KUNITZINHBTR"/>
</dbReference>
<sequence>MAPPRRADVAERKDAVSDEDRTPWLRRKIGGEFHPLVVAVAGEIEGGEFGEDHNAVRGVNEDGAMARPSGAEGFGVVGGGKSPEVEEAVGGGDRVGVSEGEEGEGEAEPAVEVGVEEVEGGGRVVVVVRVAEGKEVERREGGGEEGEEGRRGEKGVKELGECTADYDLPEWEAGEDLVQCVLWEAVDQRVVFLHVVGGKEGQSSNEDATHKKKGTVFDTDNSPVKNGGNYYVLPVSEGEGGGVTIASIGLKLTLAVVQNPSQNILGLPVTISNSDGTMVIQTDGFVSIKFTNLGDSSTWIVVLDDSANMWYVAIGNAQDYLSDRIRTGSFKINYYNDGYKFVFCSDSNTSDCEDVGIYTDGYGNNRLALNGAAFAIQFQSVEKGLAAY</sequence>
<dbReference type="SMART" id="SM00452">
    <property type="entry name" value="STI"/>
    <property type="match status" value="1"/>
</dbReference>
<evidence type="ECO:0000256" key="3">
    <source>
        <dbReference type="SAM" id="MobiDB-lite"/>
    </source>
</evidence>
<evidence type="ECO:0000313" key="5">
    <source>
        <dbReference type="Proteomes" id="UP000289738"/>
    </source>
</evidence>
<dbReference type="EMBL" id="SDMP01000005">
    <property type="protein sequence ID" value="RYR56045.1"/>
    <property type="molecule type" value="Genomic_DNA"/>
</dbReference>
<dbReference type="CDD" id="cd00178">
    <property type="entry name" value="beta-trefoil_STI"/>
    <property type="match status" value="1"/>
</dbReference>
<dbReference type="SUPFAM" id="SSF50386">
    <property type="entry name" value="STI-like"/>
    <property type="match status" value="1"/>
</dbReference>
<feature type="compositionally biased region" description="Acidic residues" evidence="3">
    <location>
        <begin position="99"/>
        <end position="110"/>
    </location>
</feature>
<protein>
    <submittedName>
        <fullName evidence="4">Uncharacterized protein</fullName>
    </submittedName>
</protein>
<dbReference type="InterPro" id="IPR002160">
    <property type="entry name" value="Prot_inh_Kunz-lg"/>
</dbReference>
<reference evidence="4 5" key="1">
    <citation type="submission" date="2019-01" db="EMBL/GenBank/DDBJ databases">
        <title>Sequencing of cultivated peanut Arachis hypogaea provides insights into genome evolution and oil improvement.</title>
        <authorList>
            <person name="Chen X."/>
        </authorList>
    </citation>
    <scope>NUCLEOTIDE SEQUENCE [LARGE SCALE GENOMIC DNA]</scope>
    <source>
        <strain evidence="5">cv. Fuhuasheng</strain>
        <tissue evidence="4">Leaves</tissue>
    </source>
</reference>
<keyword evidence="2" id="KW-1015">Disulfide bond</keyword>
<dbReference type="PANTHER" id="PTHR33107">
    <property type="entry name" value="KUNITZ TRYPSIN INHIBITOR 2"/>
    <property type="match status" value="1"/>
</dbReference>
<dbReference type="InterPro" id="IPR011065">
    <property type="entry name" value="Kunitz_inhibitor_STI-like_sf"/>
</dbReference>
<dbReference type="InterPro" id="IPR056368">
    <property type="entry name" value="KTI1"/>
</dbReference>
<keyword evidence="5" id="KW-1185">Reference proteome</keyword>
<accession>A0A445CYQ8</accession>
<dbReference type="Gene3D" id="2.80.10.50">
    <property type="match status" value="1"/>
</dbReference>
<dbReference type="PANTHER" id="PTHR33107:SF81">
    <property type="entry name" value="TRYPSIN INHIBITOR A"/>
    <property type="match status" value="1"/>
</dbReference>
<feature type="region of interest" description="Disordered" evidence="3">
    <location>
        <begin position="74"/>
        <end position="110"/>
    </location>
</feature>
<feature type="region of interest" description="Disordered" evidence="3">
    <location>
        <begin position="1"/>
        <end position="21"/>
    </location>
</feature>
<evidence type="ECO:0000256" key="1">
    <source>
        <dbReference type="ARBA" id="ARBA00005440"/>
    </source>
</evidence>
<feature type="region of interest" description="Disordered" evidence="3">
    <location>
        <begin position="135"/>
        <end position="156"/>
    </location>
</feature>
<organism evidence="4 5">
    <name type="scientific">Arachis hypogaea</name>
    <name type="common">Peanut</name>
    <dbReference type="NCBI Taxonomy" id="3818"/>
    <lineage>
        <taxon>Eukaryota</taxon>
        <taxon>Viridiplantae</taxon>
        <taxon>Streptophyta</taxon>
        <taxon>Embryophyta</taxon>
        <taxon>Tracheophyta</taxon>
        <taxon>Spermatophyta</taxon>
        <taxon>Magnoliopsida</taxon>
        <taxon>eudicotyledons</taxon>
        <taxon>Gunneridae</taxon>
        <taxon>Pentapetalae</taxon>
        <taxon>rosids</taxon>
        <taxon>fabids</taxon>
        <taxon>Fabales</taxon>
        <taxon>Fabaceae</taxon>
        <taxon>Papilionoideae</taxon>
        <taxon>50 kb inversion clade</taxon>
        <taxon>dalbergioids sensu lato</taxon>
        <taxon>Dalbergieae</taxon>
        <taxon>Pterocarpus clade</taxon>
        <taxon>Arachis</taxon>
    </lineage>
</organism>
<evidence type="ECO:0000313" key="4">
    <source>
        <dbReference type="EMBL" id="RYR56045.1"/>
    </source>
</evidence>
<dbReference type="Proteomes" id="UP000289738">
    <property type="component" value="Chromosome A05"/>
</dbReference>